<evidence type="ECO:0000256" key="3">
    <source>
        <dbReference type="ARBA" id="ARBA00022806"/>
    </source>
</evidence>
<dbReference type="Gene3D" id="3.40.50.300">
    <property type="entry name" value="P-loop containing nucleotide triphosphate hydrolases"/>
    <property type="match status" value="5"/>
</dbReference>
<dbReference type="PANTHER" id="PTHR43392:SF2">
    <property type="entry name" value="AAA-TYPE ATPASE FAMILY PROTEIN _ ANKYRIN REPEAT FAMILY PROTEIN"/>
    <property type="match status" value="1"/>
</dbReference>
<protein>
    <recommendedName>
        <fullName evidence="7">AAA+ ATPase domain-containing protein</fullName>
    </recommendedName>
</protein>
<dbReference type="GO" id="GO:0016887">
    <property type="term" value="F:ATP hydrolysis activity"/>
    <property type="evidence" value="ECO:0007669"/>
    <property type="project" value="InterPro"/>
</dbReference>
<feature type="compositionally biased region" description="Polar residues" evidence="6">
    <location>
        <begin position="1203"/>
        <end position="1233"/>
    </location>
</feature>
<feature type="coiled-coil region" evidence="5">
    <location>
        <begin position="2137"/>
        <end position="2216"/>
    </location>
</feature>
<accession>A0A3E2H9M7</accession>
<dbReference type="STRING" id="5539.A0A3E2H9M7"/>
<comment type="similarity">
    <text evidence="1">Belongs to the CbxX/CfxQ family.</text>
</comment>
<dbReference type="OMA" id="DAFYFDD"/>
<dbReference type="Pfam" id="PF13086">
    <property type="entry name" value="AAA_11"/>
    <property type="match status" value="1"/>
</dbReference>
<evidence type="ECO:0000256" key="6">
    <source>
        <dbReference type="SAM" id="MobiDB-lite"/>
    </source>
</evidence>
<feature type="region of interest" description="Disordered" evidence="6">
    <location>
        <begin position="2056"/>
        <end position="2105"/>
    </location>
</feature>
<dbReference type="InterPro" id="IPR003959">
    <property type="entry name" value="ATPase_AAA_core"/>
</dbReference>
<evidence type="ECO:0000256" key="1">
    <source>
        <dbReference type="ARBA" id="ARBA00010378"/>
    </source>
</evidence>
<dbReference type="EMBL" id="NCSJ02000116">
    <property type="protein sequence ID" value="RFU29842.1"/>
    <property type="molecule type" value="Genomic_DNA"/>
</dbReference>
<evidence type="ECO:0000256" key="4">
    <source>
        <dbReference type="ARBA" id="ARBA00022840"/>
    </source>
</evidence>
<dbReference type="Pfam" id="PF17866">
    <property type="entry name" value="AAA_lid_6"/>
    <property type="match status" value="1"/>
</dbReference>
<feature type="domain" description="AAA+ ATPase" evidence="7">
    <location>
        <begin position="1564"/>
        <end position="1712"/>
    </location>
</feature>
<keyword evidence="3" id="KW-0347">Helicase</keyword>
<dbReference type="InterPro" id="IPR027417">
    <property type="entry name" value="P-loop_NTPase"/>
</dbReference>
<dbReference type="SMART" id="SM00382">
    <property type="entry name" value="AAA"/>
    <property type="match status" value="4"/>
</dbReference>
<sequence length="2250" mass="253369">MSRQNTFRSSKLRILFISVLKGERSIDSENAGLFLEAICDQDNKALCIQKIHGSEHGRTAFQSALSSNITIPFLRGPVTDVLRYLAAPELKTVCAGAVLQQLILKFVEGELLWDTFVEAFKSGELAGNGEVAFAWILLELISLPREKATAFVPVAQDSVIKRRLLKSRQQEVRLQGQRIVHIVDGLIMGHTNGLSSPGERHNNDFREISKIEIIPTAEELAMKDPYLPRADETKSFVLQSKTLAPHIDGQFRLLREDMVRDMREEIQIAQSIQKGRKKAFSVENLSVAGVHCDSRSLWSLQLLCTNNLPQMPQQSETARRQFLKERPKYLRHESLACLIADKDVVTLGSLVREEDLLTRLPPIKGAKNVKLVQLSTALFSYAPILKGLKEIKELPFEDEILLWNADSKVKPSECEFSSDIINLVNDLLRNHSRDIQNTLQLPNPTKLDRSQAACFISGIQRRVSSILGPPGTGKSFIGALLTKAYYSHSDEKILILTYKNHALDQFLEDIIKLGIPRSEIVRLGSKPAPSVRDLSMKDAASKVKLTREQCNILDLTKREAQDEGESLAMAFSSLEQAVPSKQDILEYLEFLTEGPPFFSAFKVPTRSDGTINVGKKGKAIGRFYLLDRWFRGKDAAPFKMEMTKYPEVWNTKTSDRLRLYREWKDDIVKERLDAVQSGGLRYNDYVEQIMSIYMERDLTVLRSKRIIACTTTAAAKYIQKLNSVRPGIVVVEEAGEILESHILTALGPHTKQLVLIGDHKQLRPKVNYALSVEKGDGYDLDRSLFERLVIQGYPYHTLHQQHRMRPELAEFIRQFTYPNLDNIIFLNHHHRDEGMQNIQDWKDNTSPTTKRNLFEVRMAMKCLRYLSQQDINMPTAKIVILVPYLGQLALLRDELSKDNDPVLNDLDSHDLVRAGLMPSAASQVNKPKVRISSIDNFQGDESEVVIVSLTRSNDRGDIGFLHSPERLNVLLSRARDGLILIGDAETFIASKKGGALWNRFIDMLKAQKRIYDGLPVKCEQHPARLAILRSPEDFDKECPDGGCNEPCGSFLKCGVHKCPRKCHYRSDHSRMNCEKVMETKCLNGHVQKRKCYQAQPRTCRVCEIQDRRDKKILDREMELQDNRLKAQVKHDMDIADLESQIQKIRDEATDKQTALERAQVLEQKKHDLATAQHQAALLSQQASQKTAKGTQASCILNSPAKTSEIKTSWQPDKQSQKPLAKPESTTPNKSLSESEWDRQKRVEGASNTAIDDLMKLVGLDAVKNKFLDIKAKIETVERQGIDMKKERMGMVMLGNPGTGKTTVARIYARFLASIGALPGKEFVEITGSGLANDGVPGAKKIIETLEKAGGGVFFIDEAYQLASGNNFGGKNVLDFILAEIENRRGSIAFILAGYNTEMEKFFEHNPGFDSRMPHRLNFTDYSDQELLTMFDSMIKRKYDGRARLEDGERGLYARILTKRLGRKRGTEGYGNSRDLENAWALVTERQASRLKKERAAGNKPDDLLFTKEDLIGPEPSGAIKQSSAWKKLQSLVGLQKVKDSVKALIDMIQRNYQRELKELEPIACTLHRIFLGSPGTGKTTVAKLYGSILADLGLLSKREVVIKNPSDFVGGALGQSEENTKNILKAAAGKVLVIDEAYGLDAGGRVGGDNPDPYKTAVIDTIVAKVQNTPGEDLCVLMLGYKEQMEDMMNHSNPGLVRRFRLSDAFYFDDFSDPDLMRVLDFKLKDQGLKATDEAKQVAIEVLARERDRPNFGNAGAVENLLSRAKELEQKRSSASGAGNSEPEITFLPQDFDEQYNRASGSEVSCRDIFVDIVGCEKLIDQLEKYQRIAKNMKALNKDPRSQISFNFIFKGPLGTGKTTVARKISLLYYQMGILSSADYVECSASDLIGQYVGHTGPKVQGKMVEALGRVLFVDEAYRFCDGGFGKEAVNELVDCLTKPKFMGKIVVILAGYTDDINELLRLNPGLPSRFPEEVIFENLDAEQCLELLEREIKKEEIDITPPIRYAPNNEYQQMLNLFAALSKLESWENGRDVKNIAKSICSEIFAKTVSLTLADRNESRKDSPPHPPPWPTMTQDSPNAPPNKAANDPEDTAESSPRRGPGVSDNVWQQLQEIIAKDRASSEAEQSFIAAQQRELQAQETARIAILEEMRRLTEEKRIAQEKRRQEIEEELYKEKQRIEAALRAKREAEEKLRKAKKEAEKKKEQERMIQKKIKDMGVCPLGYKWYKVEEGYCCEGGGHFLSNTQLGI</sequence>
<dbReference type="Pfam" id="PF13087">
    <property type="entry name" value="AAA_12"/>
    <property type="match status" value="1"/>
</dbReference>
<dbReference type="FunFam" id="3.40.50.300:FF:000216">
    <property type="entry name" value="Type VII secretion ATPase EccA"/>
    <property type="match status" value="3"/>
</dbReference>
<name>A0A3E2H9M7_SCYLI</name>
<dbReference type="CDD" id="cd17936">
    <property type="entry name" value="EEXXEc_NFX1"/>
    <property type="match status" value="1"/>
</dbReference>
<feature type="domain" description="AAA+ ATPase" evidence="7">
    <location>
        <begin position="1844"/>
        <end position="1981"/>
    </location>
</feature>
<organism evidence="8 9">
    <name type="scientific">Scytalidium lignicola</name>
    <name type="common">Hyphomycete</name>
    <dbReference type="NCBI Taxonomy" id="5539"/>
    <lineage>
        <taxon>Eukaryota</taxon>
        <taxon>Fungi</taxon>
        <taxon>Dikarya</taxon>
        <taxon>Ascomycota</taxon>
        <taxon>Pezizomycotina</taxon>
        <taxon>Leotiomycetes</taxon>
        <taxon>Leotiomycetes incertae sedis</taxon>
        <taxon>Scytalidium</taxon>
    </lineage>
</organism>
<dbReference type="Pfam" id="PF00004">
    <property type="entry name" value="AAA"/>
    <property type="match status" value="3"/>
</dbReference>
<feature type="compositionally biased region" description="Basic and acidic residues" evidence="6">
    <location>
        <begin position="2056"/>
        <end position="2065"/>
    </location>
</feature>
<dbReference type="InterPro" id="IPR041679">
    <property type="entry name" value="DNA2/NAM7-like_C"/>
</dbReference>
<dbReference type="CDD" id="cd18808">
    <property type="entry name" value="SF1_C_Upf1"/>
    <property type="match status" value="1"/>
</dbReference>
<evidence type="ECO:0000256" key="5">
    <source>
        <dbReference type="SAM" id="Coils"/>
    </source>
</evidence>
<evidence type="ECO:0000313" key="8">
    <source>
        <dbReference type="EMBL" id="RFU29842.1"/>
    </source>
</evidence>
<dbReference type="OrthoDB" id="2423195at2759"/>
<gene>
    <name evidence="8" type="ORF">B7463_g6507</name>
</gene>
<feature type="coiled-coil region" evidence="5">
    <location>
        <begin position="1134"/>
        <end position="1181"/>
    </location>
</feature>
<dbReference type="GO" id="GO:0004386">
    <property type="term" value="F:helicase activity"/>
    <property type="evidence" value="ECO:0007669"/>
    <property type="project" value="InterPro"/>
</dbReference>
<proteinExistence type="inferred from homology"/>
<dbReference type="CDD" id="cd00009">
    <property type="entry name" value="AAA"/>
    <property type="match status" value="2"/>
</dbReference>
<dbReference type="InterPro" id="IPR041627">
    <property type="entry name" value="AAA_lid_6"/>
</dbReference>
<reference evidence="8 9" key="1">
    <citation type="submission" date="2018-05" db="EMBL/GenBank/DDBJ databases">
        <title>Draft genome sequence of Scytalidium lignicola DSM 105466, a ubiquitous saprotrophic fungus.</title>
        <authorList>
            <person name="Buettner E."/>
            <person name="Gebauer A.M."/>
            <person name="Hofrichter M."/>
            <person name="Liers C."/>
            <person name="Kellner H."/>
        </authorList>
    </citation>
    <scope>NUCLEOTIDE SEQUENCE [LARGE SCALE GENOMIC DNA]</scope>
    <source>
        <strain evidence="8 9">DSM 105466</strain>
    </source>
</reference>
<evidence type="ECO:0000313" key="9">
    <source>
        <dbReference type="Proteomes" id="UP000258309"/>
    </source>
</evidence>
<dbReference type="PANTHER" id="PTHR43392">
    <property type="entry name" value="AAA-TYPE ATPASE FAMILY PROTEIN / ANKYRIN REPEAT FAMILY PROTEIN"/>
    <property type="match status" value="1"/>
</dbReference>
<dbReference type="GO" id="GO:0005524">
    <property type="term" value="F:ATP binding"/>
    <property type="evidence" value="ECO:0007669"/>
    <property type="project" value="UniProtKB-KW"/>
</dbReference>
<keyword evidence="4" id="KW-0067">ATP-binding</keyword>
<keyword evidence="5" id="KW-0175">Coiled coil</keyword>
<feature type="domain" description="AAA+ ATPase" evidence="7">
    <location>
        <begin position="1286"/>
        <end position="1418"/>
    </location>
</feature>
<dbReference type="InterPro" id="IPR003593">
    <property type="entry name" value="AAA+_ATPase"/>
</dbReference>
<dbReference type="InterPro" id="IPR050773">
    <property type="entry name" value="CbxX/CfxQ_RuBisCO_ESX"/>
</dbReference>
<keyword evidence="3" id="KW-0378">Hydrolase</keyword>
<dbReference type="CDD" id="cd06008">
    <property type="entry name" value="NF-X1-zinc-finger"/>
    <property type="match status" value="1"/>
</dbReference>
<evidence type="ECO:0000256" key="2">
    <source>
        <dbReference type="ARBA" id="ARBA00022741"/>
    </source>
</evidence>
<feature type="non-terminal residue" evidence="8">
    <location>
        <position position="1"/>
    </location>
</feature>
<dbReference type="InterPro" id="IPR041677">
    <property type="entry name" value="DNA2/NAM7_AAA_11"/>
</dbReference>
<dbReference type="FunFam" id="1.10.8.60:FF:000160">
    <property type="entry name" value="WGS project CABT00000000 data, contig 2.55"/>
    <property type="match status" value="1"/>
</dbReference>
<feature type="region of interest" description="Disordered" evidence="6">
    <location>
        <begin position="1203"/>
        <end position="1243"/>
    </location>
</feature>
<dbReference type="Gene3D" id="1.10.8.60">
    <property type="match status" value="2"/>
</dbReference>
<feature type="domain" description="AAA+ ATPase" evidence="7">
    <location>
        <begin position="460"/>
        <end position="776"/>
    </location>
</feature>
<keyword evidence="2" id="KW-0547">Nucleotide-binding</keyword>
<dbReference type="SUPFAM" id="SSF52540">
    <property type="entry name" value="P-loop containing nucleoside triphosphate hydrolases"/>
    <property type="match status" value="4"/>
</dbReference>
<dbReference type="InterPro" id="IPR047187">
    <property type="entry name" value="SF1_C_Upf1"/>
</dbReference>
<comment type="caution">
    <text evidence="8">The sequence shown here is derived from an EMBL/GenBank/DDBJ whole genome shotgun (WGS) entry which is preliminary data.</text>
</comment>
<dbReference type="Proteomes" id="UP000258309">
    <property type="component" value="Unassembled WGS sequence"/>
</dbReference>
<dbReference type="InterPro" id="IPR000641">
    <property type="entry name" value="CbxX/CfxQ"/>
</dbReference>
<keyword evidence="9" id="KW-1185">Reference proteome</keyword>
<evidence type="ECO:0000259" key="7">
    <source>
        <dbReference type="SMART" id="SM00382"/>
    </source>
</evidence>
<dbReference type="PRINTS" id="PR00819">
    <property type="entry name" value="CBXCFQXSUPER"/>
</dbReference>
<feature type="non-terminal residue" evidence="8">
    <location>
        <position position="2250"/>
    </location>
</feature>